<dbReference type="AlphaFoldDB" id="A0ABD0KXY7"/>
<reference evidence="3 4" key="1">
    <citation type="journal article" date="2023" name="Sci. Data">
        <title>Genome assembly of the Korean intertidal mud-creeper Batillaria attramentaria.</title>
        <authorList>
            <person name="Patra A.K."/>
            <person name="Ho P.T."/>
            <person name="Jun S."/>
            <person name="Lee S.J."/>
            <person name="Kim Y."/>
            <person name="Won Y.J."/>
        </authorList>
    </citation>
    <scope>NUCLEOTIDE SEQUENCE [LARGE SCALE GENOMIC DNA]</scope>
    <source>
        <strain evidence="3">Wonlab-2016</strain>
    </source>
</reference>
<feature type="signal peptide" evidence="2">
    <location>
        <begin position="1"/>
        <end position="24"/>
    </location>
</feature>
<evidence type="ECO:0000313" key="4">
    <source>
        <dbReference type="Proteomes" id="UP001519460"/>
    </source>
</evidence>
<sequence length="110" mass="12173">MITLTAYTWLSLLFHCSQVQRGTGNSVTCGLYTLCDGARMTQAANLPDSRAGVTNPHGNGKANPPHRQPYDGEHSSHRYVHSSHLFALTNRRLDLLGEWVKQQTSPVQAK</sequence>
<organism evidence="3 4">
    <name type="scientific">Batillaria attramentaria</name>
    <dbReference type="NCBI Taxonomy" id="370345"/>
    <lineage>
        <taxon>Eukaryota</taxon>
        <taxon>Metazoa</taxon>
        <taxon>Spiralia</taxon>
        <taxon>Lophotrochozoa</taxon>
        <taxon>Mollusca</taxon>
        <taxon>Gastropoda</taxon>
        <taxon>Caenogastropoda</taxon>
        <taxon>Sorbeoconcha</taxon>
        <taxon>Cerithioidea</taxon>
        <taxon>Batillariidae</taxon>
        <taxon>Batillaria</taxon>
    </lineage>
</organism>
<keyword evidence="4" id="KW-1185">Reference proteome</keyword>
<accession>A0ABD0KXY7</accession>
<keyword evidence="2" id="KW-0732">Signal</keyword>
<feature type="region of interest" description="Disordered" evidence="1">
    <location>
        <begin position="48"/>
        <end position="75"/>
    </location>
</feature>
<comment type="caution">
    <text evidence="3">The sequence shown here is derived from an EMBL/GenBank/DDBJ whole genome shotgun (WGS) entry which is preliminary data.</text>
</comment>
<gene>
    <name evidence="3" type="ORF">BaRGS_00017147</name>
</gene>
<evidence type="ECO:0008006" key="5">
    <source>
        <dbReference type="Google" id="ProtNLM"/>
    </source>
</evidence>
<name>A0ABD0KXY7_9CAEN</name>
<proteinExistence type="predicted"/>
<evidence type="ECO:0000313" key="3">
    <source>
        <dbReference type="EMBL" id="KAK7491694.1"/>
    </source>
</evidence>
<evidence type="ECO:0000256" key="2">
    <source>
        <dbReference type="SAM" id="SignalP"/>
    </source>
</evidence>
<dbReference type="EMBL" id="JACVVK020000112">
    <property type="protein sequence ID" value="KAK7491694.1"/>
    <property type="molecule type" value="Genomic_DNA"/>
</dbReference>
<evidence type="ECO:0000256" key="1">
    <source>
        <dbReference type="SAM" id="MobiDB-lite"/>
    </source>
</evidence>
<protein>
    <recommendedName>
        <fullName evidence="5">Secreted protein</fullName>
    </recommendedName>
</protein>
<dbReference type="Proteomes" id="UP001519460">
    <property type="component" value="Unassembled WGS sequence"/>
</dbReference>
<feature type="chain" id="PRO_5044772737" description="Secreted protein" evidence="2">
    <location>
        <begin position="25"/>
        <end position="110"/>
    </location>
</feature>